<dbReference type="RefSeq" id="WP_037336954.1">
    <property type="nucleotide sequence ID" value="NZ_APNK01000011.1"/>
</dbReference>
<keyword evidence="4" id="KW-1185">Reference proteome</keyword>
<proteinExistence type="predicted"/>
<dbReference type="PROSITE" id="PS51257">
    <property type="entry name" value="PROKAR_LIPOPROTEIN"/>
    <property type="match status" value="1"/>
</dbReference>
<organism evidence="3 4">
    <name type="scientific">Salinisphaera hydrothermalis (strain C41B8)</name>
    <dbReference type="NCBI Taxonomy" id="1304275"/>
    <lineage>
        <taxon>Bacteria</taxon>
        <taxon>Pseudomonadati</taxon>
        <taxon>Pseudomonadota</taxon>
        <taxon>Gammaproteobacteria</taxon>
        <taxon>Salinisphaerales</taxon>
        <taxon>Salinisphaeraceae</taxon>
        <taxon>Salinisphaera</taxon>
    </lineage>
</organism>
<dbReference type="AlphaFoldDB" id="A0A084ILG7"/>
<accession>A0A084ILG7</accession>
<dbReference type="STRING" id="1304275.C41B8_09241"/>
<evidence type="ECO:0000313" key="3">
    <source>
        <dbReference type="EMBL" id="KEZ77551.1"/>
    </source>
</evidence>
<feature type="compositionally biased region" description="Low complexity" evidence="1">
    <location>
        <begin position="51"/>
        <end position="70"/>
    </location>
</feature>
<dbReference type="OrthoDB" id="7068627at2"/>
<comment type="caution">
    <text evidence="3">The sequence shown here is derived from an EMBL/GenBank/DDBJ whole genome shotgun (WGS) entry which is preliminary data.</text>
</comment>
<feature type="region of interest" description="Disordered" evidence="1">
    <location>
        <begin position="36"/>
        <end position="135"/>
    </location>
</feature>
<evidence type="ECO:0008006" key="5">
    <source>
        <dbReference type="Google" id="ProtNLM"/>
    </source>
</evidence>
<sequence>MSIKHLCSLGAIAVALSIASGCATAADSGQTIYLDPQTGEVIQHPAPKPPSAQSSQNAATGEGSQASESGAGKGGGYKRWKTPDGTQMLSVDPSHAPKERVVRCPDGSLHMGTVGHGDTPQDNENPEALCGQSAQ</sequence>
<keyword evidence="2" id="KW-0732">Signal</keyword>
<gene>
    <name evidence="3" type="ORF">C41B8_09241</name>
</gene>
<evidence type="ECO:0000256" key="1">
    <source>
        <dbReference type="SAM" id="MobiDB-lite"/>
    </source>
</evidence>
<feature type="chain" id="PRO_5001776730" description="Lipoprotein" evidence="2">
    <location>
        <begin position="26"/>
        <end position="135"/>
    </location>
</feature>
<evidence type="ECO:0000256" key="2">
    <source>
        <dbReference type="SAM" id="SignalP"/>
    </source>
</evidence>
<protein>
    <recommendedName>
        <fullName evidence="5">Lipoprotein</fullName>
    </recommendedName>
</protein>
<reference evidence="3 4" key="1">
    <citation type="submission" date="2013-03" db="EMBL/GenBank/DDBJ databases">
        <title>Salinisphaera hydrothermalis C41B8 Genome Sequencing.</title>
        <authorList>
            <person name="Li C."/>
            <person name="Lai Q."/>
            <person name="Shao Z."/>
        </authorList>
    </citation>
    <scope>NUCLEOTIDE SEQUENCE [LARGE SCALE GENOMIC DNA]</scope>
    <source>
        <strain evidence="3 4">C41B8</strain>
    </source>
</reference>
<dbReference type="EMBL" id="APNK01000011">
    <property type="protein sequence ID" value="KEZ77551.1"/>
    <property type="molecule type" value="Genomic_DNA"/>
</dbReference>
<evidence type="ECO:0000313" key="4">
    <source>
        <dbReference type="Proteomes" id="UP000028302"/>
    </source>
</evidence>
<name>A0A084ILG7_SALHC</name>
<feature type="signal peptide" evidence="2">
    <location>
        <begin position="1"/>
        <end position="25"/>
    </location>
</feature>
<dbReference type="Proteomes" id="UP000028302">
    <property type="component" value="Unassembled WGS sequence"/>
</dbReference>